<organism evidence="7 8">
    <name type="scientific">Mycolicibacterium cyprinidarum</name>
    <dbReference type="NCBI Taxonomy" id="2860311"/>
    <lineage>
        <taxon>Bacteria</taxon>
        <taxon>Bacillati</taxon>
        <taxon>Actinomycetota</taxon>
        <taxon>Actinomycetes</taxon>
        <taxon>Mycobacteriales</taxon>
        <taxon>Mycobacteriaceae</taxon>
        <taxon>Mycolicibacterium</taxon>
    </lineage>
</organism>
<dbReference type="Pfam" id="PF13087">
    <property type="entry name" value="AAA_12"/>
    <property type="match status" value="1"/>
</dbReference>
<dbReference type="Gene3D" id="3.40.50.300">
    <property type="entry name" value="P-loop containing nucleotide triphosphate hydrolases"/>
    <property type="match status" value="2"/>
</dbReference>
<gene>
    <name evidence="7" type="ORF">NGTWS1702_19220</name>
</gene>
<dbReference type="CDD" id="cd17934">
    <property type="entry name" value="DEXXQc_Upf1-like"/>
    <property type="match status" value="1"/>
</dbReference>
<evidence type="ECO:0000256" key="2">
    <source>
        <dbReference type="ARBA" id="ARBA00022801"/>
    </source>
</evidence>
<reference evidence="7 8" key="1">
    <citation type="submission" date="2021-08" db="EMBL/GenBank/DDBJ databases">
        <title>Draft genome sequence of Mycolicibacterium sp. NGTWS1702 strain.</title>
        <authorList>
            <person name="Matsumoto M."/>
            <person name="Tang B.C.C."/>
            <person name="Machida Y."/>
            <person name="Matoyama H."/>
            <person name="Kishihara T."/>
            <person name="Sato S."/>
            <person name="Kondo I."/>
            <person name="Sano M."/>
            <person name="Kato G."/>
        </authorList>
    </citation>
    <scope>NUCLEOTIDE SEQUENCE [LARGE SCALE GENOMIC DNA]</scope>
    <source>
        <strain evidence="7 8">NGTWSNA01</strain>
    </source>
</reference>
<comment type="caution">
    <text evidence="7">The sequence shown here is derived from an EMBL/GenBank/DDBJ whole genome shotgun (WGS) entry which is preliminary data.</text>
</comment>
<dbReference type="InterPro" id="IPR050534">
    <property type="entry name" value="Coronavir_polyprotein_1ab"/>
</dbReference>
<evidence type="ECO:0000259" key="6">
    <source>
        <dbReference type="Pfam" id="PF13482"/>
    </source>
</evidence>
<keyword evidence="4" id="KW-0067">ATP-binding</keyword>
<accession>A0ABQ4VAU9</accession>
<dbReference type="CDD" id="cd18808">
    <property type="entry name" value="SF1_C_Upf1"/>
    <property type="match status" value="1"/>
</dbReference>
<dbReference type="NCBIfam" id="TIGR03491">
    <property type="entry name" value="TM0106 family RecB-like putative nuclease"/>
    <property type="match status" value="1"/>
</dbReference>
<feature type="domain" description="YprB ribonuclease H-like" evidence="6">
    <location>
        <begin position="338"/>
        <end position="526"/>
    </location>
</feature>
<evidence type="ECO:0000256" key="3">
    <source>
        <dbReference type="ARBA" id="ARBA00022806"/>
    </source>
</evidence>
<protein>
    <submittedName>
        <fullName evidence="7">ATPase</fullName>
    </submittedName>
</protein>
<sequence length="1184" mass="129370">MHARGSRGVVGLTYSGCVFVATDAGEDRVIYSASDLAAAARCEYALLRSFDARLGWGPTTSGDDELLARTAELGDEHEQRHLDELRQRPGVAEITVIGRPDYTVAGLAAAADQTRRAIERRAPVIYQAAMFDGRFVGFADFLILENAPGGHRYRLRDTKLARSVKVEALLQLAAYAQTLADAAVPVAPEVDLVLGDGTAVSYPIDELLPVYRPRRAALERLFDGHLAGGRPVVWEDENVRACFRCAECEQQVRACDDLLLVAGMRVSQRARLMDGGISSLHQLADHSGPVPELSTRAVTTLTAQARLQVADRADGRPPYEVVDAQPLMVLPDADKGDLFFDFEGDPLWTADGREWGLEYLWGVLTAAGEFHPFWAHDRTAERQALIDFLAMVRKWRRRFPGMHIYHYAAYEKSTLLRLAGRYGVGENEVDTLLREGVLVDLYPLVRKSIRVGAENYSIKSLEPLYMGNELRSGEVTTATASITEYARYCGLRQAGRSDDAATVLKDIEEYNRYDCRSTKRLRDWLVARAIESGVPPRGPVPVTDGAERTVVEVDAVERKLCKFAGDGVQPRTPAQTAVAMIAAAKGFHQREDKPFWWGHFDRVNNPVDEWADSSGVFIAEDHEVVADWHQPPRARKPQRHIRLFGRIDTGELTREMYALYAPPSPAGLSDDPQLRAFASVTVLECDDPDTPTQVVIVEKQPTGGDTYTQVPFALTPCQPFNTKPLQESIAQAAELVAAGLPTLPANAVTAILLRDPPRTKSGDPLPRGRPADRIADDITAALLDLDSSYLAVHGPPGTGKTFTSARVIATLVNTHGWRIGVVAQSHAVVENLFGDIIRAGVDSARVAKKLHTVNTGWTEIANPEFADFIAQHNGCVVGGTAWDFANANRIPPESLDLLVIEEAGQFSLANTIAVSRAARNLLLLGDPQQLPQVSQGTHPEPVDVSALGWLVDGHHTLPPERGYFLDRSYRMHPDVCRAVSRLSYDGLLRSHESLTAARRLDGVAPGVRMLAVGHDGNATESPEEAAVIVAEIRALLGTTWTDEHGARPLTQNDVLVVTPYNAQVVLVRRRLDAVGLTDVRAGTVDKFQGQQAPVVFVSMTASSIDDVPHGIAFLLNRNRLNVAVSRAMYVAVIVRSARLTDHLPGTPDRLVELGAFLALDAGETAAVTNPSLRDADRPRSVSVL</sequence>
<dbReference type="InterPro" id="IPR047187">
    <property type="entry name" value="SF1_C_Upf1"/>
</dbReference>
<dbReference type="PANTHER" id="PTHR43788:SF8">
    <property type="entry name" value="DNA-BINDING PROTEIN SMUBP-2"/>
    <property type="match status" value="1"/>
</dbReference>
<feature type="domain" description="DNA2/NAM7 helicase-like C-terminal" evidence="5">
    <location>
        <begin position="959"/>
        <end position="1135"/>
    </location>
</feature>
<dbReference type="InterPro" id="IPR038720">
    <property type="entry name" value="YprB_RNase_H-like_dom"/>
</dbReference>
<name>A0ABQ4VAU9_9MYCO</name>
<dbReference type="InterPro" id="IPR019993">
    <property type="entry name" value="RecB_nuclease_TM0106_put"/>
</dbReference>
<proteinExistence type="predicted"/>
<evidence type="ECO:0000256" key="1">
    <source>
        <dbReference type="ARBA" id="ARBA00022741"/>
    </source>
</evidence>
<dbReference type="PANTHER" id="PTHR43788">
    <property type="entry name" value="DNA2/NAM7 HELICASE FAMILY MEMBER"/>
    <property type="match status" value="1"/>
</dbReference>
<dbReference type="Proteomes" id="UP001060504">
    <property type="component" value="Unassembled WGS sequence"/>
</dbReference>
<keyword evidence="2" id="KW-0378">Hydrolase</keyword>
<dbReference type="Pfam" id="PF13604">
    <property type="entry name" value="AAA_30"/>
    <property type="match status" value="1"/>
</dbReference>
<evidence type="ECO:0000313" key="8">
    <source>
        <dbReference type="Proteomes" id="UP001060504"/>
    </source>
</evidence>
<evidence type="ECO:0000256" key="4">
    <source>
        <dbReference type="ARBA" id="ARBA00022840"/>
    </source>
</evidence>
<evidence type="ECO:0000313" key="7">
    <source>
        <dbReference type="EMBL" id="GJF15618.1"/>
    </source>
</evidence>
<dbReference type="SUPFAM" id="SSF52540">
    <property type="entry name" value="P-loop containing nucleoside triphosphate hydrolases"/>
    <property type="match status" value="1"/>
</dbReference>
<keyword evidence="8" id="KW-1185">Reference proteome</keyword>
<dbReference type="EMBL" id="BPRH01002022">
    <property type="protein sequence ID" value="GJF15618.1"/>
    <property type="molecule type" value="Genomic_DNA"/>
</dbReference>
<dbReference type="InterPro" id="IPR027417">
    <property type="entry name" value="P-loop_NTPase"/>
</dbReference>
<keyword evidence="1" id="KW-0547">Nucleotide-binding</keyword>
<keyword evidence="3" id="KW-0347">Helicase</keyword>
<dbReference type="Pfam" id="PF13482">
    <property type="entry name" value="RNase_H_2"/>
    <property type="match status" value="1"/>
</dbReference>
<dbReference type="InterPro" id="IPR041679">
    <property type="entry name" value="DNA2/NAM7-like_C"/>
</dbReference>
<evidence type="ECO:0000259" key="5">
    <source>
        <dbReference type="Pfam" id="PF13087"/>
    </source>
</evidence>